<accession>A0ACC0TW25</accession>
<keyword evidence="2" id="KW-1185">Reference proteome</keyword>
<dbReference type="EMBL" id="JAGFNK010000381">
    <property type="protein sequence ID" value="KAI9451349.1"/>
    <property type="molecule type" value="Genomic_DNA"/>
</dbReference>
<dbReference type="Proteomes" id="UP001207468">
    <property type="component" value="Unassembled WGS sequence"/>
</dbReference>
<name>A0ACC0TW25_9AGAM</name>
<comment type="caution">
    <text evidence="1">The sequence shown here is derived from an EMBL/GenBank/DDBJ whole genome shotgun (WGS) entry which is preliminary data.</text>
</comment>
<gene>
    <name evidence="1" type="ORF">F5148DRAFT_1239854</name>
</gene>
<evidence type="ECO:0000313" key="1">
    <source>
        <dbReference type="EMBL" id="KAI9451349.1"/>
    </source>
</evidence>
<evidence type="ECO:0000313" key="2">
    <source>
        <dbReference type="Proteomes" id="UP001207468"/>
    </source>
</evidence>
<sequence length="279" mass="31082">MQLLNLPEELLLSILEHAIVPADPRVSLPDSTPLLACRALHRIGLPVLYRTLLLISSSNAELVCHTLLERPSLVRHVCHLYSRVSTLGLLLVLRAIGHAKGSLQTLDFHLNIPWMSGRLDGSEEEEPLAAVHVRQLTVRQGTVMFPRHYVSRIATVLAEAIERWPNLEVVEIEPRILLLTSVPREDPSPLALALSRSPSLRFLRTALPPAWDPSLLAVSENPSLKRIVLTTPRLSSVSDRISSTEVDVPAASLIAKKDDHPWLVEAQKYHRLMRLLVAP</sequence>
<proteinExistence type="predicted"/>
<protein>
    <submittedName>
        <fullName evidence="1">Uncharacterized protein</fullName>
    </submittedName>
</protein>
<organism evidence="1 2">
    <name type="scientific">Russula earlei</name>
    <dbReference type="NCBI Taxonomy" id="71964"/>
    <lineage>
        <taxon>Eukaryota</taxon>
        <taxon>Fungi</taxon>
        <taxon>Dikarya</taxon>
        <taxon>Basidiomycota</taxon>
        <taxon>Agaricomycotina</taxon>
        <taxon>Agaricomycetes</taxon>
        <taxon>Russulales</taxon>
        <taxon>Russulaceae</taxon>
        <taxon>Russula</taxon>
    </lineage>
</organism>
<reference evidence="1" key="1">
    <citation type="submission" date="2021-03" db="EMBL/GenBank/DDBJ databases">
        <title>Evolutionary priming and transition to the ectomycorrhizal habit in an iconic lineage of mushroom-forming fungi: is preadaptation a requirement?</title>
        <authorList>
            <consortium name="DOE Joint Genome Institute"/>
            <person name="Looney B.P."/>
            <person name="Miyauchi S."/>
            <person name="Morin E."/>
            <person name="Drula E."/>
            <person name="Courty P.E."/>
            <person name="Chicoki N."/>
            <person name="Fauchery L."/>
            <person name="Kohler A."/>
            <person name="Kuo A."/>
            <person name="LaButti K."/>
            <person name="Pangilinan J."/>
            <person name="Lipzen A."/>
            <person name="Riley R."/>
            <person name="Andreopoulos W."/>
            <person name="He G."/>
            <person name="Johnson J."/>
            <person name="Barry K.W."/>
            <person name="Grigoriev I.V."/>
            <person name="Nagy L."/>
            <person name="Hibbett D."/>
            <person name="Henrissat B."/>
            <person name="Matheny P.B."/>
            <person name="Labbe J."/>
            <person name="Martin A.F."/>
        </authorList>
    </citation>
    <scope>NUCLEOTIDE SEQUENCE</scope>
    <source>
        <strain evidence="1">BPL698</strain>
    </source>
</reference>